<reference evidence="2 3" key="1">
    <citation type="submission" date="2018-04" db="EMBL/GenBank/DDBJ databases">
        <title>Camelliibacillus theae gen. nov., sp. nov., isolated from Pu'er tea.</title>
        <authorList>
            <person name="Niu L."/>
        </authorList>
    </citation>
    <scope>NUCLEOTIDE SEQUENCE [LARGE SCALE GENOMIC DNA]</scope>
    <source>
        <strain evidence="2 3">T8</strain>
    </source>
</reference>
<dbReference type="EMBL" id="QCZG01000028">
    <property type="protein sequence ID" value="PWA09490.1"/>
    <property type="molecule type" value="Genomic_DNA"/>
</dbReference>
<evidence type="ECO:0008006" key="4">
    <source>
        <dbReference type="Google" id="ProtNLM"/>
    </source>
</evidence>
<proteinExistence type="predicted"/>
<sequence length="267" mass="31620">MAQLLKLQDYISRYEQDLNKYLNQFIRVKQRRWDEYKEKLAHNDLHGEQLKKVRQAFLDELYLHQLQWASSTIAEKSQLAARYEHDNVLKLLLQTLPDTYLVFYDPVFKIENASVEMEAIIVTPTIVYCLAILKGKEDDIYLANKERFWKVIRGEQELKVVSPFLSLKRSENVTRKLTENANALPIKKIILAPGCYVDHFQEFLTVECYDKRSIKEWQKKAAGDPSPIKFKQLKIARTLLGNSMTESYFRDEEDRYFDRLNRQFPGE</sequence>
<dbReference type="AlphaFoldDB" id="A0A2U1JW99"/>
<keyword evidence="3" id="KW-1185">Reference proteome</keyword>
<feature type="coiled-coil region" evidence="1">
    <location>
        <begin position="4"/>
        <end position="31"/>
    </location>
</feature>
<accession>A0A2U1JW99</accession>
<comment type="caution">
    <text evidence="2">The sequence shown here is derived from an EMBL/GenBank/DDBJ whole genome shotgun (WGS) entry which is preliminary data.</text>
</comment>
<dbReference type="OrthoDB" id="2433183at2"/>
<keyword evidence="1" id="KW-0175">Coiled coil</keyword>
<dbReference type="RefSeq" id="WP_116555340.1">
    <property type="nucleotide sequence ID" value="NZ_QCZG01000028.1"/>
</dbReference>
<gene>
    <name evidence="2" type="ORF">DCC39_13005</name>
</gene>
<evidence type="ECO:0000313" key="2">
    <source>
        <dbReference type="EMBL" id="PWA09490.1"/>
    </source>
</evidence>
<protein>
    <recommendedName>
        <fullName evidence="4">NERD domain-containing protein</fullName>
    </recommendedName>
</protein>
<name>A0A2U1JW99_9BACI</name>
<organism evidence="2 3">
    <name type="scientific">Pueribacillus theae</name>
    <dbReference type="NCBI Taxonomy" id="2171751"/>
    <lineage>
        <taxon>Bacteria</taxon>
        <taxon>Bacillati</taxon>
        <taxon>Bacillota</taxon>
        <taxon>Bacilli</taxon>
        <taxon>Bacillales</taxon>
        <taxon>Bacillaceae</taxon>
        <taxon>Pueribacillus</taxon>
    </lineage>
</organism>
<evidence type="ECO:0000256" key="1">
    <source>
        <dbReference type="SAM" id="Coils"/>
    </source>
</evidence>
<dbReference type="Proteomes" id="UP000245998">
    <property type="component" value="Unassembled WGS sequence"/>
</dbReference>
<evidence type="ECO:0000313" key="3">
    <source>
        <dbReference type="Proteomes" id="UP000245998"/>
    </source>
</evidence>